<dbReference type="PANTHER" id="PTHR12929:SF10">
    <property type="entry name" value="RIBOFLAVIN TRANSPORTER"/>
    <property type="match status" value="1"/>
</dbReference>
<comment type="caution">
    <text evidence="10">The sequence shown here is derived from an EMBL/GenBank/DDBJ whole genome shotgun (WGS) entry which is preliminary data.</text>
</comment>
<evidence type="ECO:0000256" key="8">
    <source>
        <dbReference type="ARBA" id="ARBA00023136"/>
    </source>
</evidence>
<name>A0A7J6LTH9_PERCH</name>
<comment type="catalytic activity">
    <reaction evidence="1">
        <text>riboflavin(in) = riboflavin(out)</text>
        <dbReference type="Rhea" id="RHEA:35015"/>
        <dbReference type="ChEBI" id="CHEBI:57986"/>
    </reaction>
</comment>
<dbReference type="AlphaFoldDB" id="A0A7J6LTH9"/>
<evidence type="ECO:0000313" key="10">
    <source>
        <dbReference type="EMBL" id="KAF4662446.1"/>
    </source>
</evidence>
<keyword evidence="5" id="KW-1003">Cell membrane</keyword>
<dbReference type="GO" id="GO:0032217">
    <property type="term" value="F:riboflavin transmembrane transporter activity"/>
    <property type="evidence" value="ECO:0007669"/>
    <property type="project" value="InterPro"/>
</dbReference>
<feature type="transmembrane region" description="Helical" evidence="9">
    <location>
        <begin position="263"/>
        <end position="287"/>
    </location>
</feature>
<dbReference type="OrthoDB" id="9995836at2759"/>
<organism evidence="10 11">
    <name type="scientific">Perkinsus chesapeaki</name>
    <name type="common">Clam parasite</name>
    <name type="synonym">Perkinsus andrewsi</name>
    <dbReference type="NCBI Taxonomy" id="330153"/>
    <lineage>
        <taxon>Eukaryota</taxon>
        <taxon>Sar</taxon>
        <taxon>Alveolata</taxon>
        <taxon>Perkinsozoa</taxon>
        <taxon>Perkinsea</taxon>
        <taxon>Perkinsida</taxon>
        <taxon>Perkinsidae</taxon>
        <taxon>Perkinsus</taxon>
    </lineage>
</organism>
<keyword evidence="7 9" id="KW-1133">Transmembrane helix</keyword>
<feature type="transmembrane region" description="Helical" evidence="9">
    <location>
        <begin position="59"/>
        <end position="79"/>
    </location>
</feature>
<evidence type="ECO:0000256" key="9">
    <source>
        <dbReference type="SAM" id="Phobius"/>
    </source>
</evidence>
<accession>A0A7J6LTH9</accession>
<protein>
    <submittedName>
        <fullName evidence="10">Uncharacterized protein</fullName>
    </submittedName>
</protein>
<sequence>MKESPTSVEVQVSEPPLGIRGYISLVILLLLGISAWVGQNSVWSELFAIVPHQPESLSLASYLSVIGQCANIIIPMYTYLPRKPPLWAAVLLVLSTSSLAMYLTAGLWAKTATVFGSPQSVGLFSTFFFLSVTDIMSNLVFFSYAASFGPSSLYLTFLCTGEVLSSAVPAALVVVQKALGFGSTPYFAVVGVYSTICSLAFIPLHFYLRPKAVESMPVIEGRPFFSRMNLPFLGLFALMAWLSLIQNAVTLTFLPFASRAYPGAYGLATNLLFICRPVASLTAAYVLNYREGEGKLMRILDIIAFAAWNAFGVLVVVLAYIPPTDMLLAGKAAGTAIFTSIMVASGATVSFSNIAPLAYSYLPKPPLWIAMLIVLLSSGFSMFLACGIWDLTAEVFGAQHSVGLLVSAFVASMSDCLSNLVFWPYAGSFSSHPGYVAALATGESLSSAASAAVVAIQKASGFGPTVYFAIIGSIVIFCTGGFLMLHFGYSGKALHDFVREDPSPEDDTSDSSSSAVKEHSLFSRQSKRFLGFYILIGWLSFVQNALTPTFLPFAGRAYPAGYLLAQNVLFAFAPVASMGAAWLLGARYRNNWYVKIAEIVAVIMWNIEVFITLYLSYAPPDDLPLAGQSSGTAFFTVITVVGGGTIAFTKAAIMLRLKPYNEEGVLKHAGICMQIGSLIGAVVCALTANLCKPPDYASPP</sequence>
<feature type="transmembrane region" description="Helical" evidence="9">
    <location>
        <begin position="596"/>
        <end position="617"/>
    </location>
</feature>
<dbReference type="GO" id="GO:0005886">
    <property type="term" value="C:plasma membrane"/>
    <property type="evidence" value="ECO:0007669"/>
    <property type="project" value="UniProtKB-SubCell"/>
</dbReference>
<keyword evidence="4" id="KW-0813">Transport</keyword>
<evidence type="ECO:0000313" key="11">
    <source>
        <dbReference type="Proteomes" id="UP000591131"/>
    </source>
</evidence>
<feature type="transmembrane region" description="Helical" evidence="9">
    <location>
        <begin position="21"/>
        <end position="39"/>
    </location>
</feature>
<keyword evidence="8 9" id="KW-0472">Membrane</keyword>
<keyword evidence="6 9" id="KW-0812">Transmembrane</keyword>
<feature type="transmembrane region" description="Helical" evidence="9">
    <location>
        <begin position="229"/>
        <end position="257"/>
    </location>
</feature>
<evidence type="ECO:0000256" key="2">
    <source>
        <dbReference type="ARBA" id="ARBA00004651"/>
    </source>
</evidence>
<feature type="transmembrane region" description="Helical" evidence="9">
    <location>
        <begin position="153"/>
        <end position="174"/>
    </location>
</feature>
<feature type="transmembrane region" description="Helical" evidence="9">
    <location>
        <begin position="367"/>
        <end position="390"/>
    </location>
</feature>
<dbReference type="Proteomes" id="UP000591131">
    <property type="component" value="Unassembled WGS sequence"/>
</dbReference>
<comment type="similarity">
    <text evidence="3">Belongs to the riboflavin transporter family.</text>
</comment>
<evidence type="ECO:0000256" key="7">
    <source>
        <dbReference type="ARBA" id="ARBA00022989"/>
    </source>
</evidence>
<evidence type="ECO:0000256" key="1">
    <source>
        <dbReference type="ARBA" id="ARBA00000215"/>
    </source>
</evidence>
<feature type="transmembrane region" description="Helical" evidence="9">
    <location>
        <begin position="629"/>
        <end position="648"/>
    </location>
</feature>
<feature type="transmembrane region" description="Helical" evidence="9">
    <location>
        <begin position="669"/>
        <end position="690"/>
    </location>
</feature>
<dbReference type="PANTHER" id="PTHR12929">
    <property type="entry name" value="SOLUTE CARRIER FAMILY 52"/>
    <property type="match status" value="1"/>
</dbReference>
<feature type="transmembrane region" description="Helical" evidence="9">
    <location>
        <begin position="468"/>
        <end position="489"/>
    </location>
</feature>
<feature type="transmembrane region" description="Helical" evidence="9">
    <location>
        <begin position="121"/>
        <end position="141"/>
    </location>
</feature>
<evidence type="ECO:0000256" key="6">
    <source>
        <dbReference type="ARBA" id="ARBA00022692"/>
    </source>
</evidence>
<feature type="transmembrane region" description="Helical" evidence="9">
    <location>
        <begin position="563"/>
        <end position="584"/>
    </location>
</feature>
<gene>
    <name evidence="10" type="ORF">FOL47_006236</name>
</gene>
<evidence type="ECO:0000256" key="4">
    <source>
        <dbReference type="ARBA" id="ARBA00022448"/>
    </source>
</evidence>
<dbReference type="EMBL" id="JAAPAO010000346">
    <property type="protein sequence ID" value="KAF4662446.1"/>
    <property type="molecule type" value="Genomic_DNA"/>
</dbReference>
<feature type="transmembrane region" description="Helical" evidence="9">
    <location>
        <begin position="402"/>
        <end position="423"/>
    </location>
</feature>
<feature type="transmembrane region" description="Helical" evidence="9">
    <location>
        <begin position="86"/>
        <end position="109"/>
    </location>
</feature>
<comment type="subcellular location">
    <subcellularLocation>
        <location evidence="2">Cell membrane</location>
        <topology evidence="2">Multi-pass membrane protein</topology>
    </subcellularLocation>
</comment>
<dbReference type="Pfam" id="PF06237">
    <property type="entry name" value="SLC52_ribofla_tr"/>
    <property type="match status" value="2"/>
</dbReference>
<feature type="transmembrane region" description="Helical" evidence="9">
    <location>
        <begin position="333"/>
        <end position="355"/>
    </location>
</feature>
<feature type="transmembrane region" description="Helical" evidence="9">
    <location>
        <begin position="299"/>
        <end position="321"/>
    </location>
</feature>
<keyword evidence="11" id="KW-1185">Reference proteome</keyword>
<proteinExistence type="inferred from homology"/>
<feature type="transmembrane region" description="Helical" evidence="9">
    <location>
        <begin position="530"/>
        <end position="551"/>
    </location>
</feature>
<feature type="transmembrane region" description="Helical" evidence="9">
    <location>
        <begin position="435"/>
        <end position="456"/>
    </location>
</feature>
<evidence type="ECO:0000256" key="5">
    <source>
        <dbReference type="ARBA" id="ARBA00022475"/>
    </source>
</evidence>
<reference evidence="10 11" key="1">
    <citation type="submission" date="2020-04" db="EMBL/GenBank/DDBJ databases">
        <title>Perkinsus chesapeaki whole genome sequence.</title>
        <authorList>
            <person name="Bogema D.R."/>
        </authorList>
    </citation>
    <scope>NUCLEOTIDE SEQUENCE [LARGE SCALE GENOMIC DNA]</scope>
    <source>
        <strain evidence="10">ATCC PRA-425</strain>
    </source>
</reference>
<feature type="transmembrane region" description="Helical" evidence="9">
    <location>
        <begin position="186"/>
        <end position="208"/>
    </location>
</feature>
<evidence type="ECO:0000256" key="3">
    <source>
        <dbReference type="ARBA" id="ARBA00006366"/>
    </source>
</evidence>
<dbReference type="InterPro" id="IPR009357">
    <property type="entry name" value="Riboflavin_transptr"/>
</dbReference>